<name>A0A7V2ZI38_9BACT</name>
<dbReference type="EMBL" id="DSUJ01000008">
    <property type="protein sequence ID" value="HFI90370.1"/>
    <property type="molecule type" value="Genomic_DNA"/>
</dbReference>
<reference evidence="3" key="1">
    <citation type="journal article" date="2020" name="mSystems">
        <title>Genome- and Community-Level Interaction Insights into Carbon Utilization and Element Cycling Functions of Hydrothermarchaeota in Hydrothermal Sediment.</title>
        <authorList>
            <person name="Zhou Z."/>
            <person name="Liu Y."/>
            <person name="Xu W."/>
            <person name="Pan J."/>
            <person name="Luo Z.H."/>
            <person name="Li M."/>
        </authorList>
    </citation>
    <scope>NUCLEOTIDE SEQUENCE [LARGE SCALE GENOMIC DNA]</scope>
    <source>
        <strain evidence="3">SpSt-479</strain>
    </source>
</reference>
<evidence type="ECO:0000256" key="1">
    <source>
        <dbReference type="SAM" id="SignalP"/>
    </source>
</evidence>
<feature type="domain" description="Cupin type-2" evidence="2">
    <location>
        <begin position="48"/>
        <end position="114"/>
    </location>
</feature>
<feature type="chain" id="PRO_5031337321" evidence="1">
    <location>
        <begin position="24"/>
        <end position="122"/>
    </location>
</feature>
<dbReference type="Gene3D" id="2.60.120.10">
    <property type="entry name" value="Jelly Rolls"/>
    <property type="match status" value="1"/>
</dbReference>
<dbReference type="Pfam" id="PF07883">
    <property type="entry name" value="Cupin_2"/>
    <property type="match status" value="1"/>
</dbReference>
<comment type="caution">
    <text evidence="3">The sequence shown here is derived from an EMBL/GenBank/DDBJ whole genome shotgun (WGS) entry which is preliminary data.</text>
</comment>
<sequence length="122" mass="13814">MRKLFLVFSFLIVLVIFPALSFAQDAVKVDPDNYKVEFENDQVRVLRISLDPGEKGIMHSHPDGVVVFLNDGEGKFTFPDGKTRESKFKSGQVIWAPAITHKGENTGKKSFEVIQIEFKKNN</sequence>
<keyword evidence="1" id="KW-0732">Signal</keyword>
<dbReference type="InterPro" id="IPR014710">
    <property type="entry name" value="RmlC-like_jellyroll"/>
</dbReference>
<gene>
    <name evidence="3" type="ORF">ENS31_02440</name>
</gene>
<accession>A0A7V2ZI38</accession>
<dbReference type="InterPro" id="IPR013096">
    <property type="entry name" value="Cupin_2"/>
</dbReference>
<evidence type="ECO:0000259" key="2">
    <source>
        <dbReference type="Pfam" id="PF07883"/>
    </source>
</evidence>
<dbReference type="SUPFAM" id="SSF51182">
    <property type="entry name" value="RmlC-like cupins"/>
    <property type="match status" value="1"/>
</dbReference>
<dbReference type="InterPro" id="IPR011051">
    <property type="entry name" value="RmlC_Cupin_sf"/>
</dbReference>
<organism evidence="3">
    <name type="scientific">Ignavibacterium album</name>
    <dbReference type="NCBI Taxonomy" id="591197"/>
    <lineage>
        <taxon>Bacteria</taxon>
        <taxon>Pseudomonadati</taxon>
        <taxon>Ignavibacteriota</taxon>
        <taxon>Ignavibacteria</taxon>
        <taxon>Ignavibacteriales</taxon>
        <taxon>Ignavibacteriaceae</taxon>
        <taxon>Ignavibacterium</taxon>
    </lineage>
</organism>
<protein>
    <submittedName>
        <fullName evidence="3">Cupin domain-containing protein</fullName>
    </submittedName>
</protein>
<dbReference type="RefSeq" id="WP_304143826.1">
    <property type="nucleotide sequence ID" value="NZ_JAOAIE010000032.1"/>
</dbReference>
<proteinExistence type="predicted"/>
<dbReference type="AlphaFoldDB" id="A0A7V2ZI38"/>
<evidence type="ECO:0000313" key="3">
    <source>
        <dbReference type="EMBL" id="HFI90370.1"/>
    </source>
</evidence>
<feature type="signal peptide" evidence="1">
    <location>
        <begin position="1"/>
        <end position="23"/>
    </location>
</feature>